<reference evidence="7 8" key="1">
    <citation type="submission" date="2019-04" db="EMBL/GenBank/DDBJ databases">
        <title>Microbes associate with the intestines of laboratory mice.</title>
        <authorList>
            <person name="Navarre W."/>
            <person name="Wong E."/>
            <person name="Huang K."/>
            <person name="Tropini C."/>
            <person name="Ng K."/>
            <person name="Yu B."/>
        </authorList>
    </citation>
    <scope>NUCLEOTIDE SEQUENCE [LARGE SCALE GENOMIC DNA]</scope>
    <source>
        <strain evidence="7 8">NM07_P-09</strain>
    </source>
</reference>
<comment type="caution">
    <text evidence="7">The sequence shown here is derived from an EMBL/GenBank/DDBJ whole genome shotgun (WGS) entry which is preliminary data.</text>
</comment>
<evidence type="ECO:0000256" key="2">
    <source>
        <dbReference type="ARBA" id="ARBA00022490"/>
    </source>
</evidence>
<dbReference type="NCBIfam" id="TIGR01280">
    <property type="entry name" value="xseB"/>
    <property type="match status" value="1"/>
</dbReference>
<dbReference type="InterPro" id="IPR037004">
    <property type="entry name" value="Exonuc_VII_ssu_sf"/>
</dbReference>
<dbReference type="EC" id="3.1.11.6" evidence="6"/>
<dbReference type="PANTHER" id="PTHR34137">
    <property type="entry name" value="EXODEOXYRIBONUCLEASE 7 SMALL SUBUNIT"/>
    <property type="match status" value="1"/>
</dbReference>
<dbReference type="Proteomes" id="UP000310263">
    <property type="component" value="Unassembled WGS sequence"/>
</dbReference>
<evidence type="ECO:0000256" key="6">
    <source>
        <dbReference type="HAMAP-Rule" id="MF_00337"/>
    </source>
</evidence>
<dbReference type="PANTHER" id="PTHR34137:SF1">
    <property type="entry name" value="EXODEOXYRIBONUCLEASE 7 SMALL SUBUNIT"/>
    <property type="match status" value="1"/>
</dbReference>
<keyword evidence="8" id="KW-1185">Reference proteome</keyword>
<evidence type="ECO:0000256" key="4">
    <source>
        <dbReference type="ARBA" id="ARBA00022801"/>
    </source>
</evidence>
<evidence type="ECO:0000313" key="8">
    <source>
        <dbReference type="Proteomes" id="UP000310263"/>
    </source>
</evidence>
<comment type="subcellular location">
    <subcellularLocation>
        <location evidence="6">Cytoplasm</location>
    </subcellularLocation>
</comment>
<dbReference type="Pfam" id="PF02609">
    <property type="entry name" value="Exonuc_VII_S"/>
    <property type="match status" value="1"/>
</dbReference>
<dbReference type="Gene3D" id="1.10.287.1040">
    <property type="entry name" value="Exonuclease VII, small subunit"/>
    <property type="match status" value="1"/>
</dbReference>
<dbReference type="SUPFAM" id="SSF116842">
    <property type="entry name" value="XseB-like"/>
    <property type="match status" value="1"/>
</dbReference>
<evidence type="ECO:0000313" key="7">
    <source>
        <dbReference type="EMBL" id="TGY61430.1"/>
    </source>
</evidence>
<dbReference type="AlphaFoldDB" id="A0A4V6REC3"/>
<keyword evidence="2 6" id="KW-0963">Cytoplasm</keyword>
<dbReference type="EMBL" id="SRYE01000005">
    <property type="protein sequence ID" value="TGY61430.1"/>
    <property type="molecule type" value="Genomic_DNA"/>
</dbReference>
<comment type="subunit">
    <text evidence="6">Heterooligomer composed of large and small subunits.</text>
</comment>
<proteinExistence type="inferred from homology"/>
<comment type="similarity">
    <text evidence="1 6">Belongs to the XseB family.</text>
</comment>
<dbReference type="HAMAP" id="MF_00337">
    <property type="entry name" value="Exonuc_7_S"/>
    <property type="match status" value="1"/>
</dbReference>
<keyword evidence="3 6" id="KW-0540">Nuclease</keyword>
<dbReference type="InterPro" id="IPR003761">
    <property type="entry name" value="Exonuc_VII_S"/>
</dbReference>
<sequence length="89" mass="9798">MDTSTPYQNSNSSDAYELNAAPVEELSFKQASIELEHIVSALENGSLELEAALDYYRRGVELLSSLRERLATAEQQVQVLYDASASNQG</sequence>
<name>A0A4V6REC3_9ACTN</name>
<comment type="catalytic activity">
    <reaction evidence="6">
        <text>Exonucleolytic cleavage in either 5'- to 3'- or 3'- to 5'-direction to yield nucleoside 5'-phosphates.</text>
        <dbReference type="EC" id="3.1.11.6"/>
    </reaction>
</comment>
<organism evidence="7 8">
    <name type="scientific">Muricaecibacterium torontonense</name>
    <dbReference type="NCBI Taxonomy" id="3032871"/>
    <lineage>
        <taxon>Bacteria</taxon>
        <taxon>Bacillati</taxon>
        <taxon>Actinomycetota</taxon>
        <taxon>Coriobacteriia</taxon>
        <taxon>Coriobacteriales</taxon>
        <taxon>Atopobiaceae</taxon>
        <taxon>Muricaecibacterium</taxon>
    </lineage>
</organism>
<keyword evidence="4 6" id="KW-0378">Hydrolase</keyword>
<evidence type="ECO:0000256" key="5">
    <source>
        <dbReference type="ARBA" id="ARBA00022839"/>
    </source>
</evidence>
<dbReference type="GO" id="GO:0006308">
    <property type="term" value="P:DNA catabolic process"/>
    <property type="evidence" value="ECO:0007669"/>
    <property type="project" value="UniProtKB-UniRule"/>
</dbReference>
<dbReference type="GO" id="GO:0005829">
    <property type="term" value="C:cytosol"/>
    <property type="evidence" value="ECO:0007669"/>
    <property type="project" value="TreeGrafter"/>
</dbReference>
<keyword evidence="5 6" id="KW-0269">Exonuclease</keyword>
<dbReference type="GO" id="GO:0008855">
    <property type="term" value="F:exodeoxyribonuclease VII activity"/>
    <property type="evidence" value="ECO:0007669"/>
    <property type="project" value="UniProtKB-UniRule"/>
</dbReference>
<comment type="function">
    <text evidence="6">Bidirectionally degrades single-stranded DNA into large acid-insoluble oligonucleotides, which are then degraded further into small acid-soluble oligonucleotides.</text>
</comment>
<dbReference type="RefSeq" id="WP_136013152.1">
    <property type="nucleotide sequence ID" value="NZ_SRYE01000005.1"/>
</dbReference>
<gene>
    <name evidence="6 7" type="primary">xseB</name>
    <name evidence="7" type="ORF">E5334_08475</name>
</gene>
<dbReference type="OrthoDB" id="3186455at2"/>
<protein>
    <recommendedName>
        <fullName evidence="6">Exodeoxyribonuclease 7 small subunit</fullName>
        <ecNumber evidence="6">3.1.11.6</ecNumber>
    </recommendedName>
    <alternativeName>
        <fullName evidence="6">Exodeoxyribonuclease VII small subunit</fullName>
        <shortName evidence="6">Exonuclease VII small subunit</shortName>
    </alternativeName>
</protein>
<dbReference type="GO" id="GO:0009318">
    <property type="term" value="C:exodeoxyribonuclease VII complex"/>
    <property type="evidence" value="ECO:0007669"/>
    <property type="project" value="UniProtKB-UniRule"/>
</dbReference>
<evidence type="ECO:0000256" key="1">
    <source>
        <dbReference type="ARBA" id="ARBA00009998"/>
    </source>
</evidence>
<accession>A0A4V6REC3</accession>
<evidence type="ECO:0000256" key="3">
    <source>
        <dbReference type="ARBA" id="ARBA00022722"/>
    </source>
</evidence>